<proteinExistence type="predicted"/>
<dbReference type="OrthoDB" id="6242194at2759"/>
<evidence type="ECO:0000313" key="2">
    <source>
        <dbReference type="Proteomes" id="UP000281553"/>
    </source>
</evidence>
<dbReference type="EMBL" id="UYRU01070540">
    <property type="protein sequence ID" value="VDN19903.1"/>
    <property type="molecule type" value="Genomic_DNA"/>
</dbReference>
<evidence type="ECO:0000313" key="1">
    <source>
        <dbReference type="EMBL" id="VDN19903.1"/>
    </source>
</evidence>
<dbReference type="AlphaFoldDB" id="A0A3P7M8Z5"/>
<dbReference type="Proteomes" id="UP000281553">
    <property type="component" value="Unassembled WGS sequence"/>
</dbReference>
<name>A0A3P7M8Z5_DIBLA</name>
<organism evidence="1 2">
    <name type="scientific">Dibothriocephalus latus</name>
    <name type="common">Fish tapeworm</name>
    <name type="synonym">Diphyllobothrium latum</name>
    <dbReference type="NCBI Taxonomy" id="60516"/>
    <lineage>
        <taxon>Eukaryota</taxon>
        <taxon>Metazoa</taxon>
        <taxon>Spiralia</taxon>
        <taxon>Lophotrochozoa</taxon>
        <taxon>Platyhelminthes</taxon>
        <taxon>Cestoda</taxon>
        <taxon>Eucestoda</taxon>
        <taxon>Diphyllobothriidea</taxon>
        <taxon>Diphyllobothriidae</taxon>
        <taxon>Dibothriocephalus</taxon>
    </lineage>
</organism>
<protein>
    <submittedName>
        <fullName evidence="1">Uncharacterized protein</fullName>
    </submittedName>
</protein>
<gene>
    <name evidence="1" type="ORF">DILT_LOCUS13510</name>
</gene>
<reference evidence="1 2" key="1">
    <citation type="submission" date="2018-11" db="EMBL/GenBank/DDBJ databases">
        <authorList>
            <consortium name="Pathogen Informatics"/>
        </authorList>
    </citation>
    <scope>NUCLEOTIDE SEQUENCE [LARGE SCALE GENOMIC DNA]</scope>
</reference>
<accession>A0A3P7M8Z5</accession>
<sequence>MDMVWQLPSGNKLTMAYLRLKGHFTDMSVVSVYSTTSAAEQRDEETFNWKLQLLDQGRPRRDRLIVSGGWTW</sequence>
<keyword evidence="2" id="KW-1185">Reference proteome</keyword>